<dbReference type="Gene3D" id="3.55.50.30">
    <property type="match status" value="1"/>
</dbReference>
<gene>
    <name evidence="3" type="ORF">SAMN04488122_6778</name>
</gene>
<dbReference type="OrthoDB" id="923517at2"/>
<proteinExistence type="predicted"/>
<protein>
    <submittedName>
        <fullName evidence="3">Ferric-dicitrate binding protein FerR, regulates iron transport through sigma-19</fullName>
    </submittedName>
</protein>
<dbReference type="InterPro" id="IPR012373">
    <property type="entry name" value="Ferrdict_sens_TM"/>
</dbReference>
<dbReference type="RefSeq" id="WP_089904771.1">
    <property type="nucleotide sequence ID" value="NZ_FOJG01000003.1"/>
</dbReference>
<organism evidence="3 4">
    <name type="scientific">Chitinophaga arvensicola</name>
    <dbReference type="NCBI Taxonomy" id="29529"/>
    <lineage>
        <taxon>Bacteria</taxon>
        <taxon>Pseudomonadati</taxon>
        <taxon>Bacteroidota</taxon>
        <taxon>Chitinophagia</taxon>
        <taxon>Chitinophagales</taxon>
        <taxon>Chitinophagaceae</taxon>
        <taxon>Chitinophaga</taxon>
    </lineage>
</organism>
<dbReference type="EMBL" id="FOJG01000003">
    <property type="protein sequence ID" value="SEW57424.1"/>
    <property type="molecule type" value="Genomic_DNA"/>
</dbReference>
<dbReference type="PANTHER" id="PTHR30273:SF2">
    <property type="entry name" value="PROTEIN FECR"/>
    <property type="match status" value="1"/>
</dbReference>
<dbReference type="Proteomes" id="UP000199310">
    <property type="component" value="Unassembled WGS sequence"/>
</dbReference>
<sequence length="346" mass="39705">MAASNYLSYTAREFAMDEDFQQWVLHPEQRNVFWESWLRQYPEKEPVISNARQLVQSIRFRDYSLSATDKEQLWDAVWNGLEEEEEATVETPALPVRKINIWRYAAAVMLGMLLTGGWWWWKTGSRQPAILSTFTRLGETRKLLLPDSSEVTLNADSRLLYAVTGSGQREVWLDGEAFFHVKHTASQQKFIVHTYDHLDVEVLGTQFNVNSTGKEIVVVLQQGSILLNIGEPGNGKAAALYLQPGEMLRYNKQDGDYAKRSVDAVNYTSWHTGRLTMNDFTLADAAVFMEQVFGKKLIVRDTQLLSYKVSGSMPIIYNADTMMTQLGKVFRMQFNQRGDEVWIHKP</sequence>
<dbReference type="AlphaFoldDB" id="A0A1I0SEC6"/>
<evidence type="ECO:0000313" key="4">
    <source>
        <dbReference type="Proteomes" id="UP000199310"/>
    </source>
</evidence>
<dbReference type="PANTHER" id="PTHR30273">
    <property type="entry name" value="PERIPLASMIC SIGNAL SENSOR AND SIGMA FACTOR ACTIVATOR FECR-RELATED"/>
    <property type="match status" value="1"/>
</dbReference>
<keyword evidence="1" id="KW-1133">Transmembrane helix</keyword>
<accession>A0A1I0SEC6</accession>
<dbReference type="STRING" id="29529.SAMN04488122_6778"/>
<evidence type="ECO:0000259" key="2">
    <source>
        <dbReference type="Pfam" id="PF04773"/>
    </source>
</evidence>
<dbReference type="GO" id="GO:0016989">
    <property type="term" value="F:sigma factor antagonist activity"/>
    <property type="evidence" value="ECO:0007669"/>
    <property type="project" value="TreeGrafter"/>
</dbReference>
<keyword evidence="1" id="KW-0472">Membrane</keyword>
<evidence type="ECO:0000313" key="3">
    <source>
        <dbReference type="EMBL" id="SEW57424.1"/>
    </source>
</evidence>
<name>A0A1I0SEC6_9BACT</name>
<dbReference type="PIRSF" id="PIRSF018266">
    <property type="entry name" value="FecR"/>
    <property type="match status" value="1"/>
</dbReference>
<feature type="domain" description="FecR protein" evidence="2">
    <location>
        <begin position="135"/>
        <end position="225"/>
    </location>
</feature>
<dbReference type="InterPro" id="IPR006860">
    <property type="entry name" value="FecR"/>
</dbReference>
<keyword evidence="1" id="KW-0812">Transmembrane</keyword>
<keyword evidence="4" id="KW-1185">Reference proteome</keyword>
<dbReference type="Gene3D" id="2.60.120.1440">
    <property type="match status" value="1"/>
</dbReference>
<reference evidence="4" key="1">
    <citation type="submission" date="2016-10" db="EMBL/GenBank/DDBJ databases">
        <authorList>
            <person name="Varghese N."/>
            <person name="Submissions S."/>
        </authorList>
    </citation>
    <scope>NUCLEOTIDE SEQUENCE [LARGE SCALE GENOMIC DNA]</scope>
    <source>
        <strain evidence="4">DSM 3695</strain>
    </source>
</reference>
<evidence type="ECO:0000256" key="1">
    <source>
        <dbReference type="SAM" id="Phobius"/>
    </source>
</evidence>
<feature type="transmembrane region" description="Helical" evidence="1">
    <location>
        <begin position="101"/>
        <end position="121"/>
    </location>
</feature>
<dbReference type="Pfam" id="PF04773">
    <property type="entry name" value="FecR"/>
    <property type="match status" value="1"/>
</dbReference>